<evidence type="ECO:0000313" key="1">
    <source>
        <dbReference type="EMBL" id="MCE3051558.1"/>
    </source>
</evidence>
<organism evidence="1 2">
    <name type="scientific">Datura stramonium</name>
    <name type="common">Jimsonweed</name>
    <name type="synonym">Common thornapple</name>
    <dbReference type="NCBI Taxonomy" id="4076"/>
    <lineage>
        <taxon>Eukaryota</taxon>
        <taxon>Viridiplantae</taxon>
        <taxon>Streptophyta</taxon>
        <taxon>Embryophyta</taxon>
        <taxon>Tracheophyta</taxon>
        <taxon>Spermatophyta</taxon>
        <taxon>Magnoliopsida</taxon>
        <taxon>eudicotyledons</taxon>
        <taxon>Gunneridae</taxon>
        <taxon>Pentapetalae</taxon>
        <taxon>asterids</taxon>
        <taxon>lamiids</taxon>
        <taxon>Solanales</taxon>
        <taxon>Solanaceae</taxon>
        <taxon>Solanoideae</taxon>
        <taxon>Datureae</taxon>
        <taxon>Datura</taxon>
    </lineage>
</organism>
<proteinExistence type="predicted"/>
<accession>A0ABS8WQ16</accession>
<comment type="caution">
    <text evidence="1">The sequence shown here is derived from an EMBL/GenBank/DDBJ whole genome shotgun (WGS) entry which is preliminary data.</text>
</comment>
<protein>
    <submittedName>
        <fullName evidence="1">Uncharacterized protein</fullName>
    </submittedName>
</protein>
<gene>
    <name evidence="1" type="ORF">HAX54_050183</name>
</gene>
<dbReference type="EMBL" id="JACEIK010008723">
    <property type="protein sequence ID" value="MCE3051558.1"/>
    <property type="molecule type" value="Genomic_DNA"/>
</dbReference>
<name>A0ABS8WQ16_DATST</name>
<feature type="non-terminal residue" evidence="1">
    <location>
        <position position="1"/>
    </location>
</feature>
<keyword evidence="2" id="KW-1185">Reference proteome</keyword>
<reference evidence="1 2" key="1">
    <citation type="journal article" date="2021" name="BMC Genomics">
        <title>Datura genome reveals duplications of psychoactive alkaloid biosynthetic genes and high mutation rate following tissue culture.</title>
        <authorList>
            <person name="Rajewski A."/>
            <person name="Carter-House D."/>
            <person name="Stajich J."/>
            <person name="Litt A."/>
        </authorList>
    </citation>
    <scope>NUCLEOTIDE SEQUENCE [LARGE SCALE GENOMIC DNA]</scope>
    <source>
        <strain evidence="1">AR-01</strain>
    </source>
</reference>
<sequence length="60" mass="6904">DYLNEESPPNDLSCVRAPFYAITLLKLAYITRFEQGLKLPRKKGVKHLSRFTNVVSSQIH</sequence>
<dbReference type="Proteomes" id="UP000823775">
    <property type="component" value="Unassembled WGS sequence"/>
</dbReference>
<evidence type="ECO:0000313" key="2">
    <source>
        <dbReference type="Proteomes" id="UP000823775"/>
    </source>
</evidence>